<accession>A0A0L7LBJ2</accession>
<gene>
    <name evidence="2" type="ORF">OBRU01_12273</name>
</gene>
<dbReference type="EMBL" id="JTDY01001836">
    <property type="protein sequence ID" value="KOB72760.1"/>
    <property type="molecule type" value="Genomic_DNA"/>
</dbReference>
<feature type="coiled-coil region" evidence="1">
    <location>
        <begin position="12"/>
        <end position="39"/>
    </location>
</feature>
<organism evidence="2 3">
    <name type="scientific">Operophtera brumata</name>
    <name type="common">Winter moth</name>
    <name type="synonym">Phalaena brumata</name>
    <dbReference type="NCBI Taxonomy" id="104452"/>
    <lineage>
        <taxon>Eukaryota</taxon>
        <taxon>Metazoa</taxon>
        <taxon>Ecdysozoa</taxon>
        <taxon>Arthropoda</taxon>
        <taxon>Hexapoda</taxon>
        <taxon>Insecta</taxon>
        <taxon>Pterygota</taxon>
        <taxon>Neoptera</taxon>
        <taxon>Endopterygota</taxon>
        <taxon>Lepidoptera</taxon>
        <taxon>Glossata</taxon>
        <taxon>Ditrysia</taxon>
        <taxon>Geometroidea</taxon>
        <taxon>Geometridae</taxon>
        <taxon>Larentiinae</taxon>
        <taxon>Operophtera</taxon>
    </lineage>
</organism>
<keyword evidence="1" id="KW-0175">Coiled coil</keyword>
<protein>
    <submittedName>
        <fullName evidence="2">Exodeoxyribonuclease 7 large subunit</fullName>
    </submittedName>
</protein>
<evidence type="ECO:0000313" key="2">
    <source>
        <dbReference type="EMBL" id="KOB72760.1"/>
    </source>
</evidence>
<dbReference type="AlphaFoldDB" id="A0A0L7LBJ2"/>
<comment type="caution">
    <text evidence="2">The sequence shown here is derived from an EMBL/GenBank/DDBJ whole genome shotgun (WGS) entry which is preliminary data.</text>
</comment>
<name>A0A0L7LBJ2_OPEBR</name>
<evidence type="ECO:0000256" key="1">
    <source>
        <dbReference type="SAM" id="Coils"/>
    </source>
</evidence>
<keyword evidence="3" id="KW-1185">Reference proteome</keyword>
<evidence type="ECO:0000313" key="3">
    <source>
        <dbReference type="Proteomes" id="UP000037510"/>
    </source>
</evidence>
<dbReference type="Proteomes" id="UP000037510">
    <property type="component" value="Unassembled WGS sequence"/>
</dbReference>
<reference evidence="2 3" key="1">
    <citation type="journal article" date="2015" name="Genome Biol. Evol.">
        <title>The genome of winter moth (Operophtera brumata) provides a genomic perspective on sexual dimorphism and phenology.</title>
        <authorList>
            <person name="Derks M.F."/>
            <person name="Smit S."/>
            <person name="Salis L."/>
            <person name="Schijlen E."/>
            <person name="Bossers A."/>
            <person name="Mateman C."/>
            <person name="Pijl A.S."/>
            <person name="de Ridder D."/>
            <person name="Groenen M.A."/>
            <person name="Visser M.E."/>
            <person name="Megens H.J."/>
        </authorList>
    </citation>
    <scope>NUCLEOTIDE SEQUENCE [LARGE SCALE GENOMIC DNA]</scope>
    <source>
        <strain evidence="2">WM2013NL</strain>
        <tissue evidence="2">Head and thorax</tissue>
    </source>
</reference>
<proteinExistence type="predicted"/>
<sequence length="79" mass="8771">MQARVFQLNQSLSAALERLRARDAQCDQLEAELKLVQNATLEYKLLLYLLLRQRACAPPCVPADCVFTKGLSGPLPVEA</sequence>